<feature type="region of interest" description="Disordered" evidence="1">
    <location>
        <begin position="288"/>
        <end position="307"/>
    </location>
</feature>
<accession>A0A251NGW6</accession>
<evidence type="ECO:0000256" key="1">
    <source>
        <dbReference type="SAM" id="MobiDB-lite"/>
    </source>
</evidence>
<feature type="compositionally biased region" description="Basic and acidic residues" evidence="1">
    <location>
        <begin position="348"/>
        <end position="361"/>
    </location>
</feature>
<evidence type="ECO:0000313" key="2">
    <source>
        <dbReference type="EMBL" id="ONH98578.1"/>
    </source>
</evidence>
<dbReference type="Proteomes" id="UP000006882">
    <property type="component" value="Chromosome G7"/>
</dbReference>
<feature type="compositionally biased region" description="Polar residues" evidence="1">
    <location>
        <begin position="49"/>
        <end position="70"/>
    </location>
</feature>
<reference evidence="2 3" key="1">
    <citation type="journal article" date="2013" name="Nat. Genet.">
        <title>The high-quality draft genome of peach (Prunus persica) identifies unique patterns of genetic diversity, domestication and genome evolution.</title>
        <authorList>
            <consortium name="International Peach Genome Initiative"/>
            <person name="Verde I."/>
            <person name="Abbott A.G."/>
            <person name="Scalabrin S."/>
            <person name="Jung S."/>
            <person name="Shu S."/>
            <person name="Marroni F."/>
            <person name="Zhebentyayeva T."/>
            <person name="Dettori M.T."/>
            <person name="Grimwood J."/>
            <person name="Cattonaro F."/>
            <person name="Zuccolo A."/>
            <person name="Rossini L."/>
            <person name="Jenkins J."/>
            <person name="Vendramin E."/>
            <person name="Meisel L.A."/>
            <person name="Decroocq V."/>
            <person name="Sosinski B."/>
            <person name="Prochnik S."/>
            <person name="Mitros T."/>
            <person name="Policriti A."/>
            <person name="Cipriani G."/>
            <person name="Dondini L."/>
            <person name="Ficklin S."/>
            <person name="Goodstein D.M."/>
            <person name="Xuan P."/>
            <person name="Del Fabbro C."/>
            <person name="Aramini V."/>
            <person name="Copetti D."/>
            <person name="Gonzalez S."/>
            <person name="Horner D.S."/>
            <person name="Falchi R."/>
            <person name="Lucas S."/>
            <person name="Mica E."/>
            <person name="Maldonado J."/>
            <person name="Lazzari B."/>
            <person name="Bielenberg D."/>
            <person name="Pirona R."/>
            <person name="Miculan M."/>
            <person name="Barakat A."/>
            <person name="Testolin R."/>
            <person name="Stella A."/>
            <person name="Tartarini S."/>
            <person name="Tonutti P."/>
            <person name="Arus P."/>
            <person name="Orellana A."/>
            <person name="Wells C."/>
            <person name="Main D."/>
            <person name="Vizzotto G."/>
            <person name="Silva H."/>
            <person name="Salamini F."/>
            <person name="Schmutz J."/>
            <person name="Morgante M."/>
            <person name="Rokhsar D.S."/>
        </authorList>
    </citation>
    <scope>NUCLEOTIDE SEQUENCE [LARGE SCALE GENOMIC DNA]</scope>
    <source>
        <strain evidence="3">cv. Nemared</strain>
    </source>
</reference>
<dbReference type="eggNOG" id="ENOG502QRWY">
    <property type="taxonomic scope" value="Eukaryota"/>
</dbReference>
<feature type="region of interest" description="Disordered" evidence="1">
    <location>
        <begin position="327"/>
        <end position="455"/>
    </location>
</feature>
<feature type="compositionally biased region" description="Basic and acidic residues" evidence="1">
    <location>
        <begin position="374"/>
        <end position="383"/>
    </location>
</feature>
<feature type="compositionally biased region" description="Basic and acidic residues" evidence="1">
    <location>
        <begin position="615"/>
        <end position="629"/>
    </location>
</feature>
<dbReference type="EMBL" id="CM007657">
    <property type="protein sequence ID" value="ONH98578.1"/>
    <property type="molecule type" value="Genomic_DNA"/>
</dbReference>
<dbReference type="PANTHER" id="PTHR37392">
    <property type="entry name" value="OS09G0556800 PROTEIN"/>
    <property type="match status" value="1"/>
</dbReference>
<sequence length="651" mass="73851">MMGKKTLYYCQGKRTKTDDVSSTAYFIILPPCDFTFLGSPQRLVPSDRFPSSQIQNLKSTSKSNPPSASQCVSLYKQRPQAKTKITALAICRNIRSRLNPFSNSNQDPRISRMVYSYAPTYYSTLHDSVTNLCKTILPFSFKKRRLPAAEHKLSKLQSDNLKWQQDSFHQMLNLMGLHKEGILAETEVSAFRSHLLDTLIASPTEREQSAILRDKLLFLQELLYAKCISEDEYHSSKRPLLQRLAVQGAEIEARDVIVAGLPPKDPKENTDQEQWSVIDLKDEKCLLNKDKDKSNSKNKSKHGSAMKQIKGAASVLGFVSPYKQGKSREERSIFDLPESSKVSSSSSSKHELGYHYKENEARSILMPESLPQEPVKESGSSDRTRRKPFKNLFQREQREGHGVGGGGGNHGHENEQTPSKSAKKQWGFDGFKKWKRSDSEDETTPLPLNERSDSEVHLKLVSSPMGEGPDTKLIKRKLLSDGSPSDFFIDKVLGEKIKKELSRIQTELCTSNPNLKFSNDQIEAISTKLPVDKADLKKFFPKSWCDRYGDVVLDVVKKEFKDHVGEMESLRNAAREKHGMNSARWTTFQDDEENCHPNLFASGDHSHHTSKFHETNPFCDDHTPSDGRKLRSKPAFTQDHQNPFWIPGHGY</sequence>
<feature type="region of interest" description="Disordered" evidence="1">
    <location>
        <begin position="48"/>
        <end position="70"/>
    </location>
</feature>
<dbReference type="PANTHER" id="PTHR37392:SF1">
    <property type="entry name" value="OS09G0556800 PROTEIN"/>
    <property type="match status" value="1"/>
</dbReference>
<proteinExistence type="predicted"/>
<name>A0A251NGW6_PRUPE</name>
<protein>
    <submittedName>
        <fullName evidence="2">Uncharacterized protein</fullName>
    </submittedName>
</protein>
<dbReference type="Gramene" id="ONH98578">
    <property type="protein sequence ID" value="ONH98578"/>
    <property type="gene ID" value="PRUPE_7G255100"/>
</dbReference>
<feature type="region of interest" description="Disordered" evidence="1">
    <location>
        <begin position="615"/>
        <end position="651"/>
    </location>
</feature>
<evidence type="ECO:0000313" key="3">
    <source>
        <dbReference type="Proteomes" id="UP000006882"/>
    </source>
</evidence>
<dbReference type="AlphaFoldDB" id="A0A251NGW6"/>
<dbReference type="STRING" id="3760.A0A251NGW6"/>
<keyword evidence="3" id="KW-1185">Reference proteome</keyword>
<organism evidence="2 3">
    <name type="scientific">Prunus persica</name>
    <name type="common">Peach</name>
    <name type="synonym">Amygdalus persica</name>
    <dbReference type="NCBI Taxonomy" id="3760"/>
    <lineage>
        <taxon>Eukaryota</taxon>
        <taxon>Viridiplantae</taxon>
        <taxon>Streptophyta</taxon>
        <taxon>Embryophyta</taxon>
        <taxon>Tracheophyta</taxon>
        <taxon>Spermatophyta</taxon>
        <taxon>Magnoliopsida</taxon>
        <taxon>eudicotyledons</taxon>
        <taxon>Gunneridae</taxon>
        <taxon>Pentapetalae</taxon>
        <taxon>rosids</taxon>
        <taxon>fabids</taxon>
        <taxon>Rosales</taxon>
        <taxon>Rosaceae</taxon>
        <taxon>Amygdaloideae</taxon>
        <taxon>Amygdaleae</taxon>
        <taxon>Prunus</taxon>
    </lineage>
</organism>
<gene>
    <name evidence="2" type="ORF">PRUPE_7G255100</name>
</gene>